<dbReference type="RefSeq" id="WP_070054993.1">
    <property type="nucleotide sequence ID" value="NZ_FVZF01000005.1"/>
</dbReference>
<comment type="caution">
    <text evidence="2">The sequence shown here is derived from an EMBL/GenBank/DDBJ whole genome shotgun (WGS) entry which is preliminary data.</text>
</comment>
<evidence type="ECO:0008006" key="5">
    <source>
        <dbReference type="Google" id="ProtNLM"/>
    </source>
</evidence>
<name>A0A2N0TQF6_9FLAO</name>
<gene>
    <name evidence="2" type="ORF">APR40_15010</name>
    <name evidence="1" type="ORF">BHS39_15040</name>
</gene>
<dbReference type="Proteomes" id="UP000232533">
    <property type="component" value="Unassembled WGS sequence"/>
</dbReference>
<proteinExistence type="predicted"/>
<sequence length="167" mass="19727">MEKPYRSYSGKRNELLYELADQFLELGKKGFERKTKDFEPQPFASLVNLAFAAELFLKYLIEENSEKGWGHNLKKLFNKLDENDRNTIYMSLIFSYSQKGRVDELKNGKMTELLENHSNLFEDFRYLYENPGRAFKSDKVDFGFLMDFVVITKGLCDQRKSDSKKRN</sequence>
<evidence type="ECO:0000313" key="4">
    <source>
        <dbReference type="Proteomes" id="UP000232533"/>
    </source>
</evidence>
<dbReference type="EMBL" id="LKTR01000044">
    <property type="protein sequence ID" value="PKD16961.1"/>
    <property type="molecule type" value="Genomic_DNA"/>
</dbReference>
<dbReference type="AlphaFoldDB" id="A0A2N0TQF6"/>
<evidence type="ECO:0000313" key="1">
    <source>
        <dbReference type="EMBL" id="OEY71725.1"/>
    </source>
</evidence>
<dbReference type="Proteomes" id="UP000176009">
    <property type="component" value="Unassembled WGS sequence"/>
</dbReference>
<evidence type="ECO:0000313" key="2">
    <source>
        <dbReference type="EMBL" id="PKD16961.1"/>
    </source>
</evidence>
<dbReference type="EMBL" id="MJBR01000038">
    <property type="protein sequence ID" value="OEY71725.1"/>
    <property type="molecule type" value="Genomic_DNA"/>
</dbReference>
<evidence type="ECO:0000313" key="3">
    <source>
        <dbReference type="Proteomes" id="UP000176009"/>
    </source>
</evidence>
<keyword evidence="3" id="KW-1185">Reference proteome</keyword>
<reference evidence="2 4" key="1">
    <citation type="submission" date="2015-10" db="EMBL/GenBank/DDBJ databases">
        <title>Draft genome sequence of Salegentibacter salinarum KCTC 12975.</title>
        <authorList>
            <person name="Lin W."/>
            <person name="Zheng Q."/>
        </authorList>
    </citation>
    <scope>NUCLEOTIDE SEQUENCE [LARGE SCALE GENOMIC DNA]</scope>
    <source>
        <strain evidence="2 4">KCTC 12974</strain>
    </source>
</reference>
<protein>
    <recommendedName>
        <fullName evidence="5">HEPN domain-containing protein</fullName>
    </recommendedName>
</protein>
<reference evidence="1 3" key="2">
    <citation type="submission" date="2016-09" db="EMBL/GenBank/DDBJ databases">
        <title>Genome Sequence of Salegentibacter salarius,Isolated from a Marine Solar Saltern of the Yellow Sea in South Korea.</title>
        <authorList>
            <person name="Zheng Q."/>
            <person name="Liu Y."/>
        </authorList>
    </citation>
    <scope>NUCLEOTIDE SEQUENCE [LARGE SCALE GENOMIC DNA]</scope>
    <source>
        <strain evidence="1 3">KCTC 12974</strain>
    </source>
</reference>
<accession>A0A2N0TQF6</accession>
<organism evidence="2 4">
    <name type="scientific">Salegentibacter salarius</name>
    <dbReference type="NCBI Taxonomy" id="435906"/>
    <lineage>
        <taxon>Bacteria</taxon>
        <taxon>Pseudomonadati</taxon>
        <taxon>Bacteroidota</taxon>
        <taxon>Flavobacteriia</taxon>
        <taxon>Flavobacteriales</taxon>
        <taxon>Flavobacteriaceae</taxon>
        <taxon>Salegentibacter</taxon>
    </lineage>
</organism>